<dbReference type="OrthoDB" id="384721at2"/>
<dbReference type="Proteomes" id="UP000036908">
    <property type="component" value="Unassembled WGS sequence"/>
</dbReference>
<dbReference type="PATRIC" id="fig|1566026.4.peg.3363"/>
<evidence type="ECO:0000256" key="1">
    <source>
        <dbReference type="SAM" id="SignalP"/>
    </source>
</evidence>
<accession>A0A0L8ALF1</accession>
<dbReference type="RefSeq" id="WP_053223119.1">
    <property type="nucleotide sequence ID" value="NZ_JSVA01000008.1"/>
</dbReference>
<evidence type="ECO:0000313" key="4">
    <source>
        <dbReference type="Proteomes" id="UP000036908"/>
    </source>
</evidence>
<gene>
    <name evidence="3" type="ORF">OB69_07660</name>
</gene>
<dbReference type="InterPro" id="IPR030395">
    <property type="entry name" value="GP_PDE_dom"/>
</dbReference>
<name>A0A0L8ALF1_9BACT</name>
<proteinExistence type="predicted"/>
<protein>
    <recommendedName>
        <fullName evidence="2">GP-PDE domain-containing protein</fullName>
    </recommendedName>
</protein>
<keyword evidence="1" id="KW-0732">Signal</keyword>
<dbReference type="AlphaFoldDB" id="A0A0L8ALF1"/>
<dbReference type="SUPFAM" id="SSF51695">
    <property type="entry name" value="PLC-like phosphodiesterases"/>
    <property type="match status" value="1"/>
</dbReference>
<dbReference type="GO" id="GO:0008081">
    <property type="term" value="F:phosphoric diester hydrolase activity"/>
    <property type="evidence" value="ECO:0007669"/>
    <property type="project" value="InterPro"/>
</dbReference>
<reference evidence="4" key="1">
    <citation type="submission" date="2014-11" db="EMBL/GenBank/DDBJ databases">
        <title>Genome sequencing of Roseivirga sp. D-25.</title>
        <authorList>
            <person name="Selvaratnam C."/>
            <person name="Thevarajoo S."/>
            <person name="Goh K.M."/>
            <person name="Eee R."/>
            <person name="Chan K.-G."/>
            <person name="Chong C.S."/>
        </authorList>
    </citation>
    <scope>NUCLEOTIDE SEQUENCE [LARGE SCALE GENOMIC DNA]</scope>
    <source>
        <strain evidence="4">D-25</strain>
    </source>
</reference>
<evidence type="ECO:0000259" key="2">
    <source>
        <dbReference type="PROSITE" id="PS51704"/>
    </source>
</evidence>
<feature type="chain" id="PRO_5005580398" description="GP-PDE domain-containing protein" evidence="1">
    <location>
        <begin position="20"/>
        <end position="262"/>
    </location>
</feature>
<dbReference type="Pfam" id="PF03009">
    <property type="entry name" value="GDPD"/>
    <property type="match status" value="1"/>
</dbReference>
<feature type="domain" description="GP-PDE" evidence="2">
    <location>
        <begin position="21"/>
        <end position="256"/>
    </location>
</feature>
<dbReference type="GO" id="GO:0006629">
    <property type="term" value="P:lipid metabolic process"/>
    <property type="evidence" value="ECO:0007669"/>
    <property type="project" value="InterPro"/>
</dbReference>
<organism evidence="3 4">
    <name type="scientific">Roseivirga seohaensis subsp. aquiponti</name>
    <dbReference type="NCBI Taxonomy" id="1566026"/>
    <lineage>
        <taxon>Bacteria</taxon>
        <taxon>Pseudomonadati</taxon>
        <taxon>Bacteroidota</taxon>
        <taxon>Cytophagia</taxon>
        <taxon>Cytophagales</taxon>
        <taxon>Roseivirgaceae</taxon>
        <taxon>Roseivirga</taxon>
    </lineage>
</organism>
<dbReference type="Gene3D" id="3.20.20.190">
    <property type="entry name" value="Phosphatidylinositol (PI) phosphodiesterase"/>
    <property type="match status" value="1"/>
</dbReference>
<dbReference type="InterPro" id="IPR017946">
    <property type="entry name" value="PLC-like_Pdiesterase_TIM-brl"/>
</dbReference>
<dbReference type="PANTHER" id="PTHR46211">
    <property type="entry name" value="GLYCEROPHOSPHORYL DIESTER PHOSPHODIESTERASE"/>
    <property type="match status" value="1"/>
</dbReference>
<dbReference type="EMBL" id="JSVA01000008">
    <property type="protein sequence ID" value="KOF03184.1"/>
    <property type="molecule type" value="Genomic_DNA"/>
</dbReference>
<sequence>MNKLTFLCVLLFFTTNVLAQTKVIAHRGFSGIAPENTLAAIQKAIDHQFEYYELDIHKTKDDSLMVIHDASVNRTSSNGMKGKVAEMTYEELSKVKVGYSSKFGEEFKGEKVPTLREALTISKGKIKVCVELKVKGVEKEMLDIINDLGMKDEVIVFSFYYEALEKVRQLDEDIPILFLVGSANERSIDMAKAINAQAIGAGGGNPITKEYIEKAHKTGLEVWRWTVDDEKTMKALIEVGVDGIISNFPNRLVKLPGVKLKE</sequence>
<keyword evidence="4" id="KW-1185">Reference proteome</keyword>
<feature type="signal peptide" evidence="1">
    <location>
        <begin position="1"/>
        <end position="19"/>
    </location>
</feature>
<comment type="caution">
    <text evidence="3">The sequence shown here is derived from an EMBL/GenBank/DDBJ whole genome shotgun (WGS) entry which is preliminary data.</text>
</comment>
<dbReference type="PANTHER" id="PTHR46211:SF1">
    <property type="entry name" value="GLYCEROPHOSPHODIESTER PHOSPHODIESTERASE, CYTOPLASMIC"/>
    <property type="match status" value="1"/>
</dbReference>
<evidence type="ECO:0000313" key="3">
    <source>
        <dbReference type="EMBL" id="KOF03184.1"/>
    </source>
</evidence>
<dbReference type="PROSITE" id="PS51704">
    <property type="entry name" value="GP_PDE"/>
    <property type="match status" value="1"/>
</dbReference>